<keyword evidence="2" id="KW-0808">Transferase</keyword>
<dbReference type="SUPFAM" id="SSF47757">
    <property type="entry name" value="Chemotaxis receptor methyltransferase CheR, N-terminal domain"/>
    <property type="match status" value="1"/>
</dbReference>
<proteinExistence type="predicted"/>
<gene>
    <name evidence="2" type="ORF">U27_05821</name>
</gene>
<dbReference type="Gene3D" id="3.40.50.150">
    <property type="entry name" value="Vaccinia Virus protein VP39"/>
    <property type="match status" value="1"/>
</dbReference>
<dbReference type="Pfam" id="PF01739">
    <property type="entry name" value="CheR"/>
    <property type="match status" value="1"/>
</dbReference>
<dbReference type="Pfam" id="PF03705">
    <property type="entry name" value="CheR_N"/>
    <property type="match status" value="1"/>
</dbReference>
<sequence>MKDLDTQDIEIQVLLEAIYLRYGYDFREYARALVKRRILRRLSLSGLKTLAEMQHRVLYDATFFDTLLKDLSIPVTEMFRDPSFYKALREQVIPMLKTYPLLNIWHAGCSTGEEVYSLAILLQEEGLYERAQIYATDFNNDVLQKAKDGIYPIENVKEYTCNYQKAGGKTSFVNYYTAKHDHIIMKRALKSRVVFANHNLASDTVFHEMNMIVCRNVFIYFTKCLQNRILRLFSESLGHYGFLCLGAKEHLKFLDDAHHFEPVVEDEKIFRKTC</sequence>
<dbReference type="AlphaFoldDB" id="A0A081C2P1"/>
<dbReference type="SMART" id="SM00138">
    <property type="entry name" value="MeTrc"/>
    <property type="match status" value="1"/>
</dbReference>
<dbReference type="STRING" id="1499967.U27_05821"/>
<dbReference type="EMBL" id="DF820468">
    <property type="protein sequence ID" value="GAK58846.1"/>
    <property type="molecule type" value="Genomic_DNA"/>
</dbReference>
<dbReference type="HOGENOM" id="CLU_025854_1_0_0"/>
<dbReference type="GO" id="GO:0032259">
    <property type="term" value="P:methylation"/>
    <property type="evidence" value="ECO:0007669"/>
    <property type="project" value="UniProtKB-KW"/>
</dbReference>
<dbReference type="eggNOG" id="COG1352">
    <property type="taxonomic scope" value="Bacteria"/>
</dbReference>
<dbReference type="SUPFAM" id="SSF53335">
    <property type="entry name" value="S-adenosyl-L-methionine-dependent methyltransferases"/>
    <property type="match status" value="1"/>
</dbReference>
<evidence type="ECO:0000313" key="2">
    <source>
        <dbReference type="EMBL" id="GAK58846.1"/>
    </source>
</evidence>
<dbReference type="GO" id="GO:0008757">
    <property type="term" value="F:S-adenosylmethionine-dependent methyltransferase activity"/>
    <property type="evidence" value="ECO:0007669"/>
    <property type="project" value="InterPro"/>
</dbReference>
<keyword evidence="3" id="KW-1185">Reference proteome</keyword>
<dbReference type="InterPro" id="IPR000780">
    <property type="entry name" value="CheR_MeTrfase"/>
</dbReference>
<reference evidence="2" key="1">
    <citation type="journal article" date="2015" name="PeerJ">
        <title>First genomic representation of candidate bacterial phylum KSB3 points to enhanced environmental sensing as a trigger of wastewater bulking.</title>
        <authorList>
            <person name="Sekiguchi Y."/>
            <person name="Ohashi A."/>
            <person name="Parks D.H."/>
            <person name="Yamauchi T."/>
            <person name="Tyson G.W."/>
            <person name="Hugenholtz P."/>
        </authorList>
    </citation>
    <scope>NUCLEOTIDE SEQUENCE [LARGE SCALE GENOMIC DNA]</scope>
</reference>
<dbReference type="PROSITE" id="PS50123">
    <property type="entry name" value="CHER"/>
    <property type="match status" value="1"/>
</dbReference>
<dbReference type="InterPro" id="IPR050903">
    <property type="entry name" value="Bact_Chemotaxis_MeTrfase"/>
</dbReference>
<name>A0A081C2P1_VECG1</name>
<keyword evidence="2" id="KW-0489">Methyltransferase</keyword>
<dbReference type="InterPro" id="IPR029063">
    <property type="entry name" value="SAM-dependent_MTases_sf"/>
</dbReference>
<organism evidence="2">
    <name type="scientific">Vecturithrix granuli</name>
    <dbReference type="NCBI Taxonomy" id="1499967"/>
    <lineage>
        <taxon>Bacteria</taxon>
        <taxon>Candidatus Moduliflexota</taxon>
        <taxon>Candidatus Vecturitrichia</taxon>
        <taxon>Candidatus Vecturitrichales</taxon>
        <taxon>Candidatus Vecturitrichaceae</taxon>
        <taxon>Candidatus Vecturithrix</taxon>
    </lineage>
</organism>
<dbReference type="PRINTS" id="PR00996">
    <property type="entry name" value="CHERMTFRASE"/>
</dbReference>
<evidence type="ECO:0000259" key="1">
    <source>
        <dbReference type="PROSITE" id="PS50123"/>
    </source>
</evidence>
<dbReference type="PANTHER" id="PTHR24422:SF8">
    <property type="entry name" value="CHEMOTAXIS PROTEIN"/>
    <property type="match status" value="1"/>
</dbReference>
<feature type="domain" description="CheR-type methyltransferase" evidence="1">
    <location>
        <begin position="1"/>
        <end position="261"/>
    </location>
</feature>
<dbReference type="Proteomes" id="UP000030661">
    <property type="component" value="Unassembled WGS sequence"/>
</dbReference>
<dbReference type="PANTHER" id="PTHR24422">
    <property type="entry name" value="CHEMOTAXIS PROTEIN METHYLTRANSFERASE"/>
    <property type="match status" value="1"/>
</dbReference>
<protein>
    <submittedName>
        <fullName evidence="2">MCP methyltransferase, CheR-type</fullName>
    </submittedName>
</protein>
<dbReference type="InterPro" id="IPR022642">
    <property type="entry name" value="CheR_C"/>
</dbReference>
<dbReference type="InterPro" id="IPR022641">
    <property type="entry name" value="CheR_N"/>
</dbReference>
<accession>A0A081C2P1</accession>
<evidence type="ECO:0000313" key="3">
    <source>
        <dbReference type="Proteomes" id="UP000030661"/>
    </source>
</evidence>